<evidence type="ECO:0000256" key="1">
    <source>
        <dbReference type="SAM" id="Phobius"/>
    </source>
</evidence>
<keyword evidence="1" id="KW-0472">Membrane</keyword>
<sequence length="58" mass="6320">MFYGSILLIILGIVLLILNKRLSKKGDTSKKQSFISFGVMSLVFGLFGLIGVIIMALT</sequence>
<dbReference type="EMBL" id="JAMBQA010000003">
    <property type="protein sequence ID" value="MDG0845926.1"/>
    <property type="molecule type" value="Genomic_DNA"/>
</dbReference>
<gene>
    <name evidence="2" type="ORF">M4L89_06775</name>
</gene>
<feature type="transmembrane region" description="Helical" evidence="1">
    <location>
        <begin position="34"/>
        <end position="57"/>
    </location>
</feature>
<dbReference type="Proteomes" id="UP001152422">
    <property type="component" value="Unassembled WGS sequence"/>
</dbReference>
<dbReference type="KEGG" id="seqo:SE1039_01610"/>
<dbReference type="AlphaFoldDB" id="A0A9X4L4N3"/>
<dbReference type="GeneID" id="69846974"/>
<reference evidence="2" key="1">
    <citation type="submission" date="2022-05" db="EMBL/GenBank/DDBJ databases">
        <title>Comparative genomics of Staphylococcus equorum isolates.</title>
        <authorList>
            <person name="Luelf R.H."/>
        </authorList>
    </citation>
    <scope>NUCLEOTIDE SEQUENCE</scope>
    <source>
        <strain evidence="2">TMW 2.2497</strain>
    </source>
</reference>
<proteinExistence type="predicted"/>
<keyword evidence="1" id="KW-1133">Transmembrane helix</keyword>
<evidence type="ECO:0000313" key="2">
    <source>
        <dbReference type="EMBL" id="MDG0845926.1"/>
    </source>
</evidence>
<feature type="transmembrane region" description="Helical" evidence="1">
    <location>
        <begin position="6"/>
        <end position="22"/>
    </location>
</feature>
<protein>
    <submittedName>
        <fullName evidence="2">Uncharacterized protein</fullName>
    </submittedName>
</protein>
<comment type="caution">
    <text evidence="2">The sequence shown here is derived from an EMBL/GenBank/DDBJ whole genome shotgun (WGS) entry which is preliminary data.</text>
</comment>
<keyword evidence="1" id="KW-0812">Transmembrane</keyword>
<dbReference type="RefSeq" id="WP_002506072.1">
    <property type="nucleotide sequence ID" value="NZ_CP013114.1"/>
</dbReference>
<evidence type="ECO:0000313" key="3">
    <source>
        <dbReference type="Proteomes" id="UP001152422"/>
    </source>
</evidence>
<keyword evidence="3" id="KW-1185">Reference proteome</keyword>
<organism evidence="2 3">
    <name type="scientific">Staphylococcus equorum</name>
    <dbReference type="NCBI Taxonomy" id="246432"/>
    <lineage>
        <taxon>Bacteria</taxon>
        <taxon>Bacillati</taxon>
        <taxon>Bacillota</taxon>
        <taxon>Bacilli</taxon>
        <taxon>Bacillales</taxon>
        <taxon>Staphylococcaceae</taxon>
        <taxon>Staphylococcus</taxon>
    </lineage>
</organism>
<name>A0A9X4L4N3_9STAP</name>
<accession>A0A9X4L4N3</accession>